<name>A0A1V2J892_PSEAZ</name>
<dbReference type="Proteomes" id="UP000188559">
    <property type="component" value="Unassembled WGS sequence"/>
</dbReference>
<organism evidence="1 2">
    <name type="scientific">Pseudomonas azotoformans</name>
    <dbReference type="NCBI Taxonomy" id="47878"/>
    <lineage>
        <taxon>Bacteria</taxon>
        <taxon>Pseudomonadati</taxon>
        <taxon>Pseudomonadota</taxon>
        <taxon>Gammaproteobacteria</taxon>
        <taxon>Pseudomonadales</taxon>
        <taxon>Pseudomonadaceae</taxon>
        <taxon>Pseudomonas</taxon>
    </lineage>
</organism>
<reference evidence="1 2" key="1">
    <citation type="submission" date="2016-10" db="EMBL/GenBank/DDBJ databases">
        <title>Pseudomonas lactis sp. nov. and Pseudomonas paralactis sp. nov., isolated from bovine raw milk.</title>
        <authorList>
            <person name="Von Neubeck M."/>
            <person name="Huptas C."/>
            <person name="Glueck C."/>
            <person name="Krewinkel M."/>
            <person name="Stoeckel M."/>
            <person name="Stressler T."/>
            <person name="Fischer L."/>
            <person name="Hinrichs J."/>
            <person name="Scherer S."/>
            <person name="Wenning M."/>
        </authorList>
    </citation>
    <scope>NUCLEOTIDE SEQUENCE [LARGE SCALE GENOMIC DNA]</scope>
    <source>
        <strain evidence="1 2">DSM 18862</strain>
    </source>
</reference>
<sequence>MIGDDRRLPKLYRELAQDERNFSQFTNGIHEMQDIEELKTLFTQMTEQSLGMAKKMSMASALHSLKNETINYVLANSS</sequence>
<keyword evidence="2" id="KW-1185">Reference proteome</keyword>
<comment type="caution">
    <text evidence="1">The sequence shown here is derived from an EMBL/GenBank/DDBJ whole genome shotgun (WGS) entry which is preliminary data.</text>
</comment>
<dbReference type="EMBL" id="MNPV01000008">
    <property type="protein sequence ID" value="ONH41657.1"/>
    <property type="molecule type" value="Genomic_DNA"/>
</dbReference>
<protein>
    <submittedName>
        <fullName evidence="1">Uncharacterized protein</fullName>
    </submittedName>
</protein>
<evidence type="ECO:0000313" key="1">
    <source>
        <dbReference type="EMBL" id="ONH41657.1"/>
    </source>
</evidence>
<dbReference type="AlphaFoldDB" id="A0A1V2J892"/>
<gene>
    <name evidence="1" type="ORF">BLL37_26255</name>
</gene>
<dbReference type="RefSeq" id="WP_071494242.1">
    <property type="nucleotide sequence ID" value="NZ_LT629702.1"/>
</dbReference>
<accession>A0A1V2J892</accession>
<dbReference type="GeneID" id="57377575"/>
<evidence type="ECO:0000313" key="2">
    <source>
        <dbReference type="Proteomes" id="UP000188559"/>
    </source>
</evidence>
<proteinExistence type="predicted"/>
<dbReference type="OrthoDB" id="7029522at2"/>